<dbReference type="RefSeq" id="WP_045490829.1">
    <property type="nucleotide sequence ID" value="NZ_AP019798.1"/>
</dbReference>
<proteinExistence type="predicted"/>
<reference evidence="2" key="1">
    <citation type="submission" date="2019-07" db="EMBL/GenBank/DDBJ databases">
        <title>Complete Genome Sequences of Vibrion rotiferianus strain AM7.</title>
        <authorList>
            <person name="Miyazaki K."/>
            <person name="Wiseschart A."/>
            <person name="Pootanakit K."/>
            <person name="Ishimori K."/>
            <person name="Kitahara K."/>
        </authorList>
    </citation>
    <scope>NUCLEOTIDE SEQUENCE [LARGE SCALE GENOMIC DNA]</scope>
    <source>
        <strain evidence="2">AM7</strain>
    </source>
</reference>
<sequence>MTIRLREPFFSIYNALSNDERITLDQFVMRIKTLDRGYKNVDDKELRKIAYRQICRLKNQNLLLQLSPRRDQNPEFVKVCGDRDQAELLSGCRVNPLTSENGNNSDGGIANVLDHVQMQIDCLQAKKTELAGEAEAYKNLAECFPTLEGMIAERTKKLSFETAKLNGMLNAFTLTIDTLRSSNELSC</sequence>
<organism evidence="1 2">
    <name type="scientific">Vibrio rotiferianus</name>
    <dbReference type="NCBI Taxonomy" id="190895"/>
    <lineage>
        <taxon>Bacteria</taxon>
        <taxon>Pseudomonadati</taxon>
        <taxon>Pseudomonadota</taxon>
        <taxon>Gammaproteobacteria</taxon>
        <taxon>Vibrionales</taxon>
        <taxon>Vibrionaceae</taxon>
        <taxon>Vibrio</taxon>
    </lineage>
</organism>
<dbReference type="AlphaFoldDB" id="A0A510I3R7"/>
<accession>A0A510I3R7</accession>
<evidence type="ECO:0000313" key="2">
    <source>
        <dbReference type="Proteomes" id="UP000315115"/>
    </source>
</evidence>
<gene>
    <name evidence="1" type="ORF">VroAM7_05110</name>
</gene>
<dbReference type="EMBL" id="AP019798">
    <property type="protein sequence ID" value="BBL87858.1"/>
    <property type="molecule type" value="Genomic_DNA"/>
</dbReference>
<dbReference type="Proteomes" id="UP000315115">
    <property type="component" value="Chromosome 1"/>
</dbReference>
<protein>
    <submittedName>
        <fullName evidence="1">Uncharacterized protein</fullName>
    </submittedName>
</protein>
<evidence type="ECO:0000313" key="1">
    <source>
        <dbReference type="EMBL" id="BBL87858.1"/>
    </source>
</evidence>
<name>A0A510I3R7_9VIBR</name>